<comment type="subcellular location">
    <subcellularLocation>
        <location evidence="6">Nucleus outer membrane</location>
        <topology evidence="6">Single-pass membrane protein</topology>
    </subcellularLocation>
</comment>
<dbReference type="Proteomes" id="UP001556367">
    <property type="component" value="Unassembled WGS sequence"/>
</dbReference>
<keyword evidence="2 7" id="KW-0812">Transmembrane</keyword>
<evidence type="ECO:0000256" key="1">
    <source>
        <dbReference type="ARBA" id="ARBA00007387"/>
    </source>
</evidence>
<dbReference type="PANTHER" id="PTHR12265:SF30">
    <property type="entry name" value="TRANSMEMBRANE PROTEIN 53"/>
    <property type="match status" value="1"/>
</dbReference>
<sequence>MATMNTLRSSFKPLGKGILCAAPSSSDPTSVGPNVILLCGWMGAKLPHLFKYTKVYEERYPEAEILLVRSEPMFFLRPERTNQSHLLPLAERLKQLGCISYPEPHQGSESNSNDSGPIQRPSQPRILVHVFSNGGTAQVATLGRLLNKLGATSPSNLISALVIDSSPGSNGLSSTLLAFGGLVKNPFLRFFLKSFITSLYFCLYILGVVFRRSFPLDVLRRALLSPSLLPWMTKDTPRLYVYSRTDELIPADQVEAQARQSTDAGLRTQTEVFDESPHVAHARTDPKRYWGAVRRAWEAAASREGA</sequence>
<comment type="similarity">
    <text evidence="1">Belongs to the TMEM53 family.</text>
</comment>
<evidence type="ECO:0000256" key="6">
    <source>
        <dbReference type="ARBA" id="ARBA00034303"/>
    </source>
</evidence>
<evidence type="ECO:0000256" key="5">
    <source>
        <dbReference type="ARBA" id="ARBA00023242"/>
    </source>
</evidence>
<reference evidence="9" key="1">
    <citation type="submission" date="2024-06" db="EMBL/GenBank/DDBJ databases">
        <title>Multi-omics analyses provide insights into the biosynthesis of the anticancer antibiotic pleurotin in Hohenbuehelia grisea.</title>
        <authorList>
            <person name="Weaver J.A."/>
            <person name="Alberti F."/>
        </authorList>
    </citation>
    <scope>NUCLEOTIDE SEQUENCE [LARGE SCALE GENOMIC DNA]</scope>
    <source>
        <strain evidence="9">T-177</strain>
    </source>
</reference>
<evidence type="ECO:0000313" key="8">
    <source>
        <dbReference type="EMBL" id="KAL0945482.1"/>
    </source>
</evidence>
<dbReference type="EMBL" id="JASNQZ010000018">
    <property type="protein sequence ID" value="KAL0945482.1"/>
    <property type="molecule type" value="Genomic_DNA"/>
</dbReference>
<dbReference type="Pfam" id="PF05705">
    <property type="entry name" value="DUF829"/>
    <property type="match status" value="1"/>
</dbReference>
<feature type="transmembrane region" description="Helical" evidence="7">
    <location>
        <begin position="190"/>
        <end position="210"/>
    </location>
</feature>
<evidence type="ECO:0000256" key="3">
    <source>
        <dbReference type="ARBA" id="ARBA00022989"/>
    </source>
</evidence>
<dbReference type="InterPro" id="IPR029058">
    <property type="entry name" value="AB_hydrolase_fold"/>
</dbReference>
<proteinExistence type="inferred from homology"/>
<gene>
    <name evidence="8" type="ORF">HGRIS_000968</name>
</gene>
<evidence type="ECO:0000256" key="2">
    <source>
        <dbReference type="ARBA" id="ARBA00022692"/>
    </source>
</evidence>
<keyword evidence="3 7" id="KW-1133">Transmembrane helix</keyword>
<evidence type="ECO:0000256" key="7">
    <source>
        <dbReference type="SAM" id="Phobius"/>
    </source>
</evidence>
<evidence type="ECO:0000256" key="4">
    <source>
        <dbReference type="ARBA" id="ARBA00023136"/>
    </source>
</evidence>
<evidence type="ECO:0000313" key="9">
    <source>
        <dbReference type="Proteomes" id="UP001556367"/>
    </source>
</evidence>
<organism evidence="8 9">
    <name type="scientific">Hohenbuehelia grisea</name>
    <dbReference type="NCBI Taxonomy" id="104357"/>
    <lineage>
        <taxon>Eukaryota</taxon>
        <taxon>Fungi</taxon>
        <taxon>Dikarya</taxon>
        <taxon>Basidiomycota</taxon>
        <taxon>Agaricomycotina</taxon>
        <taxon>Agaricomycetes</taxon>
        <taxon>Agaricomycetidae</taxon>
        <taxon>Agaricales</taxon>
        <taxon>Pleurotineae</taxon>
        <taxon>Pleurotaceae</taxon>
        <taxon>Hohenbuehelia</taxon>
    </lineage>
</organism>
<keyword evidence="5" id="KW-0539">Nucleus</keyword>
<accession>A0ABR3IQA6</accession>
<keyword evidence="9" id="KW-1185">Reference proteome</keyword>
<dbReference type="PANTHER" id="PTHR12265">
    <property type="entry name" value="TRANSMEMBRANE PROTEIN 53"/>
    <property type="match status" value="1"/>
</dbReference>
<name>A0ABR3IQA6_9AGAR</name>
<keyword evidence="4 7" id="KW-0472">Membrane</keyword>
<dbReference type="SUPFAM" id="SSF53474">
    <property type="entry name" value="alpha/beta-Hydrolases"/>
    <property type="match status" value="1"/>
</dbReference>
<comment type="caution">
    <text evidence="8">The sequence shown here is derived from an EMBL/GenBank/DDBJ whole genome shotgun (WGS) entry which is preliminary data.</text>
</comment>
<protein>
    <submittedName>
        <fullName evidence="8">Uncharacterized protein</fullName>
    </submittedName>
</protein>
<dbReference type="InterPro" id="IPR008547">
    <property type="entry name" value="DUF829_TMEM53"/>
</dbReference>